<keyword evidence="1" id="KW-0472">Membrane</keyword>
<keyword evidence="1" id="KW-1133">Transmembrane helix</keyword>
<keyword evidence="3" id="KW-1185">Reference proteome</keyword>
<accession>A0A142EPE0</accession>
<dbReference type="AlphaFoldDB" id="A0A142EPE0"/>
<dbReference type="EMBL" id="CP012836">
    <property type="protein sequence ID" value="AMQ56995.1"/>
    <property type="molecule type" value="Genomic_DNA"/>
</dbReference>
<dbReference type="KEGG" id="alm:AO498_11175"/>
<gene>
    <name evidence="2" type="ORF">AO498_11175</name>
</gene>
<evidence type="ECO:0000256" key="1">
    <source>
        <dbReference type="SAM" id="Phobius"/>
    </source>
</evidence>
<reference evidence="3" key="1">
    <citation type="submission" date="2015-09" db="EMBL/GenBank/DDBJ databases">
        <title>Complete sequence of Algoriphagus sp. M8-2.</title>
        <authorList>
            <person name="Shintani M."/>
        </authorList>
    </citation>
    <scope>NUCLEOTIDE SEQUENCE [LARGE SCALE GENOMIC DNA]</scope>
    <source>
        <strain evidence="3">M8-2</strain>
    </source>
</reference>
<protein>
    <submittedName>
        <fullName evidence="2">Uncharacterized protein</fullName>
    </submittedName>
</protein>
<dbReference type="Proteomes" id="UP000073816">
    <property type="component" value="Chromosome"/>
</dbReference>
<evidence type="ECO:0000313" key="2">
    <source>
        <dbReference type="EMBL" id="AMQ56995.1"/>
    </source>
</evidence>
<organism evidence="2 3">
    <name type="scientific">Algoriphagus sanaruensis</name>
    <dbReference type="NCBI Taxonomy" id="1727163"/>
    <lineage>
        <taxon>Bacteria</taxon>
        <taxon>Pseudomonadati</taxon>
        <taxon>Bacteroidota</taxon>
        <taxon>Cytophagia</taxon>
        <taxon>Cytophagales</taxon>
        <taxon>Cyclobacteriaceae</taxon>
        <taxon>Algoriphagus</taxon>
    </lineage>
</organism>
<dbReference type="STRING" id="1727163.AO498_11175"/>
<sequence length="85" mass="9868">MAKSLSKDPLVYFIKFLIYLKEKSEKNLKSSALPVKTKECPSCAMEIDSKSTTCPICKYEFPKRAPWITWMAIFLVIIWLLSYVL</sequence>
<keyword evidence="1" id="KW-0812">Transmembrane</keyword>
<proteinExistence type="predicted"/>
<feature type="transmembrane region" description="Helical" evidence="1">
    <location>
        <begin position="67"/>
        <end position="84"/>
    </location>
</feature>
<dbReference type="PATRIC" id="fig|1727163.4.peg.2335"/>
<evidence type="ECO:0000313" key="3">
    <source>
        <dbReference type="Proteomes" id="UP000073816"/>
    </source>
</evidence>
<reference evidence="2 3" key="2">
    <citation type="journal article" date="2016" name="Genome Announc.">
        <title>Complete Genome Sequence of Algoriphagus sp. Strain M8-2, Isolated from a Brackish Lake.</title>
        <authorList>
            <person name="Muraguchi Y."/>
            <person name="Kushimoto K."/>
            <person name="Ohtsubo Y."/>
            <person name="Suzuki T."/>
            <person name="Dohra H."/>
            <person name="Kimbara K."/>
            <person name="Shintani M."/>
        </authorList>
    </citation>
    <scope>NUCLEOTIDE SEQUENCE [LARGE SCALE GENOMIC DNA]</scope>
    <source>
        <strain evidence="2 3">M8-2</strain>
    </source>
</reference>
<name>A0A142EPE0_9BACT</name>